<dbReference type="Pfam" id="PF02366">
    <property type="entry name" value="PMT"/>
    <property type="match status" value="1"/>
</dbReference>
<dbReference type="AlphaFoldDB" id="A0A2M8ETF5"/>
<feature type="transmembrane region" description="Helical" evidence="8">
    <location>
        <begin position="346"/>
        <end position="363"/>
    </location>
</feature>
<proteinExistence type="predicted"/>
<evidence type="ECO:0000256" key="3">
    <source>
        <dbReference type="ARBA" id="ARBA00022676"/>
    </source>
</evidence>
<feature type="transmembrane region" description="Helical" evidence="8">
    <location>
        <begin position="375"/>
        <end position="395"/>
    </location>
</feature>
<feature type="transmembrane region" description="Helical" evidence="8">
    <location>
        <begin position="154"/>
        <end position="171"/>
    </location>
</feature>
<dbReference type="GO" id="GO:0006493">
    <property type="term" value="P:protein O-linked glycosylation"/>
    <property type="evidence" value="ECO:0007669"/>
    <property type="project" value="InterPro"/>
</dbReference>
<feature type="transmembrane region" description="Helical" evidence="8">
    <location>
        <begin position="322"/>
        <end position="340"/>
    </location>
</feature>
<evidence type="ECO:0000259" key="9">
    <source>
        <dbReference type="Pfam" id="PF02366"/>
    </source>
</evidence>
<evidence type="ECO:0000256" key="2">
    <source>
        <dbReference type="ARBA" id="ARBA00022475"/>
    </source>
</evidence>
<keyword evidence="6 8" id="KW-1133">Transmembrane helix</keyword>
<feature type="domain" description="ArnT-like N-terminal" evidence="9">
    <location>
        <begin position="99"/>
        <end position="244"/>
    </location>
</feature>
<dbReference type="EMBL" id="PFSF01000008">
    <property type="protein sequence ID" value="PJC28402.1"/>
    <property type="molecule type" value="Genomic_DNA"/>
</dbReference>
<evidence type="ECO:0000256" key="7">
    <source>
        <dbReference type="ARBA" id="ARBA00023136"/>
    </source>
</evidence>
<feature type="transmembrane region" description="Helical" evidence="8">
    <location>
        <begin position="12"/>
        <end position="30"/>
    </location>
</feature>
<keyword evidence="2" id="KW-1003">Cell membrane</keyword>
<keyword evidence="7 8" id="KW-0472">Membrane</keyword>
<dbReference type="Proteomes" id="UP000229816">
    <property type="component" value="Unassembled WGS sequence"/>
</dbReference>
<reference evidence="11" key="1">
    <citation type="submission" date="2017-09" db="EMBL/GenBank/DDBJ databases">
        <title>Depth-based differentiation of microbial function through sediment-hosted aquifers and enrichment of novel symbionts in the deep terrestrial subsurface.</title>
        <authorList>
            <person name="Probst A.J."/>
            <person name="Ladd B."/>
            <person name="Jarett J.K."/>
            <person name="Geller-Mcgrath D.E."/>
            <person name="Sieber C.M.K."/>
            <person name="Emerson J.B."/>
            <person name="Anantharaman K."/>
            <person name="Thomas B.C."/>
            <person name="Malmstrom R."/>
            <person name="Stieglmeier M."/>
            <person name="Klingl A."/>
            <person name="Woyke T."/>
            <person name="Ryan C.M."/>
            <person name="Banfield J.F."/>
        </authorList>
    </citation>
    <scope>NUCLEOTIDE SEQUENCE [LARGE SCALE GENOMIC DNA]</scope>
</reference>
<gene>
    <name evidence="10" type="ORF">CO054_00340</name>
</gene>
<feature type="transmembrane region" description="Helical" evidence="8">
    <location>
        <begin position="292"/>
        <end position="315"/>
    </location>
</feature>
<accession>A0A2M8ETF5</accession>
<dbReference type="PANTHER" id="PTHR33908">
    <property type="entry name" value="MANNOSYLTRANSFERASE YKCB-RELATED"/>
    <property type="match status" value="1"/>
</dbReference>
<evidence type="ECO:0000313" key="10">
    <source>
        <dbReference type="EMBL" id="PJC28402.1"/>
    </source>
</evidence>
<feature type="transmembrane region" description="Helical" evidence="8">
    <location>
        <begin position="100"/>
        <end position="120"/>
    </location>
</feature>
<evidence type="ECO:0000313" key="11">
    <source>
        <dbReference type="Proteomes" id="UP000229816"/>
    </source>
</evidence>
<evidence type="ECO:0000256" key="8">
    <source>
        <dbReference type="SAM" id="Phobius"/>
    </source>
</evidence>
<feature type="transmembrane region" description="Helical" evidence="8">
    <location>
        <begin position="129"/>
        <end position="148"/>
    </location>
</feature>
<evidence type="ECO:0000256" key="6">
    <source>
        <dbReference type="ARBA" id="ARBA00022989"/>
    </source>
</evidence>
<keyword evidence="3" id="KW-0328">Glycosyltransferase</keyword>
<keyword evidence="4" id="KW-0808">Transferase</keyword>
<dbReference type="InterPro" id="IPR050297">
    <property type="entry name" value="LipidA_mod_glycosyltrf_83"/>
</dbReference>
<evidence type="ECO:0000256" key="1">
    <source>
        <dbReference type="ARBA" id="ARBA00004651"/>
    </source>
</evidence>
<keyword evidence="5 8" id="KW-0812">Transmembrane</keyword>
<evidence type="ECO:0000256" key="5">
    <source>
        <dbReference type="ARBA" id="ARBA00022692"/>
    </source>
</evidence>
<dbReference type="PANTHER" id="PTHR33908:SF11">
    <property type="entry name" value="MEMBRANE PROTEIN"/>
    <property type="match status" value="1"/>
</dbReference>
<protein>
    <recommendedName>
        <fullName evidence="9">ArnT-like N-terminal domain-containing protein</fullName>
    </recommendedName>
</protein>
<dbReference type="GO" id="GO:0000030">
    <property type="term" value="F:mannosyltransferase activity"/>
    <property type="evidence" value="ECO:0007669"/>
    <property type="project" value="InterPro"/>
</dbReference>
<comment type="subcellular location">
    <subcellularLocation>
        <location evidence="1">Cell membrane</location>
        <topology evidence="1">Multi-pass membrane protein</topology>
    </subcellularLocation>
</comment>
<sequence>MKPVRNLKSLIINHWPLIIIIFLGAFFRFYNLNWDQGHFFHPDERNIAAAVSQIHFFGQLDPKFFAYGSFPIYLIRSVGDSIGFLTNNSRWVYDWERINLISRGISALLSSLTIILVFLVGQKIWEKKVGLIASFLTAFTVSLIQTAHYGVTESMLVFWLLLLLIFSFEIIEKPTIKNYAKTGIILGLATATKISALSFLIIPVSVHLLYHFSTRGGSAPGGKYLKYHFRFLFSILVALFTFSFFSPYVFLDKQKFLESLNYEIGVALGRLKVVYVLQFEKTLPYLFQIKNFFWQMGPVALFGILGTILLLVIALKTRDKKLLILLSFPVAYFVYVGSWYTKFIRFMVPVLPFLAIFAAWFLFEVWKKSKIFGGILLTLTLTLTLSWSLAFLSIYTRQSTRITASSWIYQNIPKGSKILGEHWDDGLPIELSLNHPSLYKIEQLTIYEPDNQQKIEYYAEKLSGSDYIIINSRRLYGTLIYLPEKYPITSRYYQLLFSGKLGYTKIAEFSSYPSLLGFTINDDSSEETFQVYDHPKVIIFKNGGRFSPQTLKNILSYD</sequence>
<feature type="transmembrane region" description="Helical" evidence="8">
    <location>
        <begin position="183"/>
        <end position="209"/>
    </location>
</feature>
<name>A0A2M8ETF5_9BACT</name>
<dbReference type="InterPro" id="IPR003342">
    <property type="entry name" value="ArnT-like_N"/>
</dbReference>
<dbReference type="GO" id="GO:0005886">
    <property type="term" value="C:plasma membrane"/>
    <property type="evidence" value="ECO:0007669"/>
    <property type="project" value="UniProtKB-SubCell"/>
</dbReference>
<dbReference type="GO" id="GO:0016763">
    <property type="term" value="F:pentosyltransferase activity"/>
    <property type="evidence" value="ECO:0007669"/>
    <property type="project" value="TreeGrafter"/>
</dbReference>
<evidence type="ECO:0000256" key="4">
    <source>
        <dbReference type="ARBA" id="ARBA00022679"/>
    </source>
</evidence>
<comment type="caution">
    <text evidence="10">The sequence shown here is derived from an EMBL/GenBank/DDBJ whole genome shotgun (WGS) entry which is preliminary data.</text>
</comment>
<organism evidence="10 11">
    <name type="scientific">Candidatus Shapirobacteria bacterium CG_4_9_14_0_2_um_filter_39_11</name>
    <dbReference type="NCBI Taxonomy" id="1974478"/>
    <lineage>
        <taxon>Bacteria</taxon>
        <taxon>Candidatus Shapironibacteriota</taxon>
    </lineage>
</organism>
<dbReference type="GO" id="GO:0009103">
    <property type="term" value="P:lipopolysaccharide biosynthetic process"/>
    <property type="evidence" value="ECO:0007669"/>
    <property type="project" value="UniProtKB-ARBA"/>
</dbReference>
<feature type="transmembrane region" description="Helical" evidence="8">
    <location>
        <begin position="229"/>
        <end position="250"/>
    </location>
</feature>